<feature type="binding site" evidence="12">
    <location>
        <position position="543"/>
    </location>
    <ligand>
        <name>Mg(2+)</name>
        <dbReference type="ChEBI" id="CHEBI:18420"/>
    </ligand>
</feature>
<evidence type="ECO:0000256" key="6">
    <source>
        <dbReference type="ARBA" id="ARBA00023002"/>
    </source>
</evidence>
<accession>A0A2U8FDW2</accession>
<dbReference type="PIRSF" id="PIRSF009407">
    <property type="entry name" value="IDH_monmr"/>
    <property type="match status" value="1"/>
</dbReference>
<feature type="binding site" evidence="11">
    <location>
        <position position="142"/>
    </location>
    <ligand>
        <name>D-threo-isocitrate</name>
        <dbReference type="ChEBI" id="CHEBI:15562"/>
    </ligand>
</feature>
<evidence type="ECO:0000313" key="13">
    <source>
        <dbReference type="EMBL" id="AWI34441.1"/>
    </source>
</evidence>
<dbReference type="GO" id="GO:0046872">
    <property type="term" value="F:metal ion binding"/>
    <property type="evidence" value="ECO:0007669"/>
    <property type="project" value="UniProtKB-KW"/>
</dbReference>
<keyword evidence="1 9" id="KW-0329">Glyoxylate bypass</keyword>
<dbReference type="GO" id="GO:0004450">
    <property type="term" value="F:isocitrate dehydrogenase (NADP+) activity"/>
    <property type="evidence" value="ECO:0007669"/>
    <property type="project" value="UniProtKB-EC"/>
</dbReference>
<keyword evidence="6 9" id="KW-0560">Oxidoreductase</keyword>
<comment type="cofactor">
    <cofactor evidence="12">
        <name>Mg(2+)</name>
        <dbReference type="ChEBI" id="CHEBI:18420"/>
    </cofactor>
    <cofactor evidence="12">
        <name>Mn(2+)</name>
        <dbReference type="ChEBI" id="CHEBI:29035"/>
    </cofactor>
    <text evidence="12">Binds 1 Mg(2+) or Mn(2+) ion per subunit.</text>
</comment>
<feature type="binding site" evidence="12">
    <location>
        <position position="539"/>
    </location>
    <ligand>
        <name>Mg(2+)</name>
        <dbReference type="ChEBI" id="CHEBI:18420"/>
    </ligand>
</feature>
<evidence type="ECO:0000256" key="9">
    <source>
        <dbReference type="PIRNR" id="PIRNR009407"/>
    </source>
</evidence>
<evidence type="ECO:0000256" key="5">
    <source>
        <dbReference type="ARBA" id="ARBA00022857"/>
    </source>
</evidence>
<dbReference type="InterPro" id="IPR004436">
    <property type="entry name" value="Isocitrate_DH_NADP_mono"/>
</dbReference>
<dbReference type="Proteomes" id="UP000244890">
    <property type="component" value="Chromosome"/>
</dbReference>
<keyword evidence="3 12" id="KW-0479">Metal-binding</keyword>
<evidence type="ECO:0000256" key="2">
    <source>
        <dbReference type="ARBA" id="ARBA00022532"/>
    </source>
</evidence>
<feature type="binding site" evidence="12">
    <location>
        <position position="344"/>
    </location>
    <ligand>
        <name>Mg(2+)</name>
        <dbReference type="ChEBI" id="CHEBI:18420"/>
    </ligand>
</feature>
<dbReference type="GO" id="GO:0006097">
    <property type="term" value="P:glyoxylate cycle"/>
    <property type="evidence" value="ECO:0007669"/>
    <property type="project" value="UniProtKB-KW"/>
</dbReference>
<proteinExistence type="inferred from homology"/>
<evidence type="ECO:0000313" key="14">
    <source>
        <dbReference type="Proteomes" id="UP000244890"/>
    </source>
</evidence>
<dbReference type="EC" id="1.1.1.42" evidence="9"/>
<dbReference type="AlphaFoldDB" id="A0A2U8FDW2"/>
<dbReference type="PANTHER" id="PTHR36999">
    <property type="entry name" value="ISOCITRATE DEHYDROGENASE [NADP]"/>
    <property type="match status" value="1"/>
</dbReference>
<evidence type="ECO:0000256" key="10">
    <source>
        <dbReference type="PIRSR" id="PIRSR009407-1"/>
    </source>
</evidence>
<name>A0A2U8FDW2_9HELI</name>
<comment type="similarity">
    <text evidence="8 9">Belongs to the monomeric-type IDH family.</text>
</comment>
<evidence type="ECO:0000256" key="1">
    <source>
        <dbReference type="ARBA" id="ARBA00022435"/>
    </source>
</evidence>
<feature type="site" description="Critical for catalysis" evidence="10">
    <location>
        <position position="251"/>
    </location>
</feature>
<evidence type="ECO:0000256" key="11">
    <source>
        <dbReference type="PIRSR" id="PIRSR009407-2"/>
    </source>
</evidence>
<dbReference type="RefSeq" id="WP_108911257.1">
    <property type="nucleotide sequence ID" value="NZ_CP021886.1"/>
</dbReference>
<dbReference type="EMBL" id="CP021886">
    <property type="protein sequence ID" value="AWI34441.1"/>
    <property type="molecule type" value="Genomic_DNA"/>
</dbReference>
<dbReference type="SUPFAM" id="SSF53659">
    <property type="entry name" value="Isocitrate/Isopropylmalate dehydrogenase-like"/>
    <property type="match status" value="1"/>
</dbReference>
<dbReference type="PANTHER" id="PTHR36999:SF1">
    <property type="entry name" value="ISOCITRATE DEHYDROGENASE (NADP(+))"/>
    <property type="match status" value="1"/>
</dbReference>
<sequence length="734" mass="81964">MNITYTLTDESPALATYSFLPIAKAFLKTAGITITTSDISLSARVIAQFKENLQPNQHIEDELALLGELVNKPDANLIKTPNISASIPQLKATIKELQAKGYAIPNFPDEPKNAEERAIKEKYQKVLGSAVNPVLRQGNSDRRCTKAVKEYAKKNPYKVTPFSKNSKTRVSYMQDGDFFSNEKAILIPNPTTAKIEFIGSNGVELLKENIKLESNEILDATFISTRALEEFYAEQIAISKKEDLLLSLHLKATMMKVSDPVIFGYAVKVYFKELFENFKDEFEKLGINPNNGISELLSKAESSPLKDKILQKYQEILSKSASLSMINSNKGITNLHIPSDVIVDASMPAMLKNGAKLWNKEGKEQDTNALIPDKTYATIYEAVLEDLHQNGTLDPRTLGSVSNVGLMAKKAQEYGSHDKTFIAKESGIFRISDEKGNTLLEHKVEKGDIYRANQAKYEAVLNWIDLGIQRADITGNKAIFWLDSKRPSNKIMSDLVQSRLKEKGKNIDILAPKEACLKSLELIRAGKDCISITGNVLRDYLTDLFPILELGTSAKMLSIVPMLKGGAMFETGAGGSAPKQVEQLVEENHLRWDSLGEFLALQASLEFYAQKNNNNQAKVLAQSLDCAIGEWLNNNKAPSRKVREDDNRTSHFYLAMYFAKALSLQNEDSTLKTHFTNIAQEFKENEEKIHQEYLNAQGVQVDLGGYYKLDDEKCNTIMRPSATFNAIIDKIARV</sequence>
<feature type="binding site" evidence="11">
    <location>
        <begin position="129"/>
        <end position="136"/>
    </location>
    <ligand>
        <name>substrate</name>
    </ligand>
</feature>
<comment type="catalytic activity">
    <reaction evidence="7 9">
        <text>D-threo-isocitrate + NADP(+) = 2-oxoglutarate + CO2 + NADPH</text>
        <dbReference type="Rhea" id="RHEA:19629"/>
        <dbReference type="ChEBI" id="CHEBI:15562"/>
        <dbReference type="ChEBI" id="CHEBI:16526"/>
        <dbReference type="ChEBI" id="CHEBI:16810"/>
        <dbReference type="ChEBI" id="CHEBI:57783"/>
        <dbReference type="ChEBI" id="CHEBI:58349"/>
        <dbReference type="EC" id="1.1.1.42"/>
    </reaction>
</comment>
<keyword evidence="5 9" id="KW-0521">NADP</keyword>
<evidence type="ECO:0000256" key="3">
    <source>
        <dbReference type="ARBA" id="ARBA00022723"/>
    </source>
</evidence>
<feature type="site" description="Critical for catalysis" evidence="10">
    <location>
        <position position="414"/>
    </location>
</feature>
<organism evidence="13 14">
    <name type="scientific">Helicobacter apodemus</name>
    <dbReference type="NCBI Taxonomy" id="135569"/>
    <lineage>
        <taxon>Bacteria</taxon>
        <taxon>Pseudomonadati</taxon>
        <taxon>Campylobacterota</taxon>
        <taxon>Epsilonproteobacteria</taxon>
        <taxon>Campylobacterales</taxon>
        <taxon>Helicobacteraceae</taxon>
        <taxon>Helicobacter</taxon>
    </lineage>
</organism>
<dbReference type="Pfam" id="PF03971">
    <property type="entry name" value="IDH"/>
    <property type="match status" value="1"/>
</dbReference>
<dbReference type="OrthoDB" id="9807643at2"/>
<keyword evidence="2 9" id="KW-0816">Tricarboxylic acid cycle</keyword>
<evidence type="ECO:0000256" key="8">
    <source>
        <dbReference type="ARBA" id="ARBA00046318"/>
    </source>
</evidence>
<reference evidence="13 14" key="1">
    <citation type="submission" date="2017-06" db="EMBL/GenBank/DDBJ databases">
        <title>Complete genome of Helicobacter apodemus.</title>
        <authorList>
            <person name="Cho S."/>
        </authorList>
    </citation>
    <scope>NUCLEOTIDE SEQUENCE [LARGE SCALE GENOMIC DNA]</scope>
    <source>
        <strain evidence="14">SNUVETPUB-15-01</strain>
    </source>
</reference>
<feature type="binding site" evidence="11">
    <location>
        <position position="538"/>
    </location>
    <ligand>
        <name>D-threo-isocitrate</name>
        <dbReference type="ChEBI" id="CHEBI:15562"/>
    </ligand>
</feature>
<protein>
    <recommendedName>
        <fullName evidence="9">Isocitrate dehydrogenase [NADP]</fullName>
        <ecNumber evidence="9">1.1.1.42</ecNumber>
    </recommendedName>
    <alternativeName>
        <fullName evidence="9">Oxalosuccinate decarboxylase</fullName>
    </alternativeName>
</protein>
<keyword evidence="4 12" id="KW-0460">Magnesium</keyword>
<gene>
    <name evidence="13" type="ORF">CDV25_06455</name>
</gene>
<dbReference type="KEGG" id="had:CDV25_06455"/>
<dbReference type="NCBIfam" id="TIGR00178">
    <property type="entry name" value="monomer_idh"/>
    <property type="match status" value="1"/>
</dbReference>
<dbReference type="GO" id="GO:0006099">
    <property type="term" value="P:tricarboxylic acid cycle"/>
    <property type="evidence" value="ECO:0007669"/>
    <property type="project" value="UniProtKB-KW"/>
</dbReference>
<evidence type="ECO:0000256" key="7">
    <source>
        <dbReference type="ARBA" id="ARBA00023554"/>
    </source>
</evidence>
<evidence type="ECO:0000256" key="4">
    <source>
        <dbReference type="ARBA" id="ARBA00022842"/>
    </source>
</evidence>
<evidence type="ECO:0000256" key="12">
    <source>
        <dbReference type="PIRSR" id="PIRSR009407-3"/>
    </source>
</evidence>